<protein>
    <submittedName>
        <fullName evidence="1">Uncharacterized protein</fullName>
    </submittedName>
</protein>
<organism evidence="1 2">
    <name type="scientific">Spirodela intermedia</name>
    <name type="common">Intermediate duckweed</name>
    <dbReference type="NCBI Taxonomy" id="51605"/>
    <lineage>
        <taxon>Eukaryota</taxon>
        <taxon>Viridiplantae</taxon>
        <taxon>Streptophyta</taxon>
        <taxon>Embryophyta</taxon>
        <taxon>Tracheophyta</taxon>
        <taxon>Spermatophyta</taxon>
        <taxon>Magnoliopsida</taxon>
        <taxon>Liliopsida</taxon>
        <taxon>Araceae</taxon>
        <taxon>Lemnoideae</taxon>
        <taxon>Spirodela</taxon>
    </lineage>
</organism>
<dbReference type="EMBL" id="LR746278">
    <property type="protein sequence ID" value="CAA7409008.1"/>
    <property type="molecule type" value="Genomic_DNA"/>
</dbReference>
<sequence>MKGFSSLGCKDLLPWSFILRSAQQEETLHRIWYALRRFNLWRLGNRIKLRH</sequence>
<dbReference type="AlphaFoldDB" id="A0A7I8LI63"/>
<proteinExistence type="predicted"/>
<evidence type="ECO:0000313" key="2">
    <source>
        <dbReference type="Proteomes" id="UP000663760"/>
    </source>
</evidence>
<evidence type="ECO:0000313" key="1">
    <source>
        <dbReference type="EMBL" id="CAA7409008.1"/>
    </source>
</evidence>
<reference evidence="1" key="1">
    <citation type="submission" date="2020-02" db="EMBL/GenBank/DDBJ databases">
        <authorList>
            <person name="Scholz U."/>
            <person name="Mascher M."/>
            <person name="Fiebig A."/>
        </authorList>
    </citation>
    <scope>NUCLEOTIDE SEQUENCE</scope>
</reference>
<gene>
    <name evidence="1" type="ORF">SI8410_15019686</name>
</gene>
<name>A0A7I8LI63_SPIIN</name>
<accession>A0A7I8LI63</accession>
<dbReference type="Proteomes" id="UP000663760">
    <property type="component" value="Chromosome 15"/>
</dbReference>
<keyword evidence="2" id="KW-1185">Reference proteome</keyword>